<evidence type="ECO:0000313" key="7">
    <source>
        <dbReference type="Proteomes" id="UP000184609"/>
    </source>
</evidence>
<organism evidence="6 7">
    <name type="scientific">Algoriphagus zhangzhouensis</name>
    <dbReference type="NCBI Taxonomy" id="1073327"/>
    <lineage>
        <taxon>Bacteria</taxon>
        <taxon>Pseudomonadati</taxon>
        <taxon>Bacteroidota</taxon>
        <taxon>Cytophagia</taxon>
        <taxon>Cytophagales</taxon>
        <taxon>Cyclobacteriaceae</taxon>
        <taxon>Algoriphagus</taxon>
    </lineage>
</organism>
<keyword evidence="3 4" id="KW-0067">ATP-binding</keyword>
<dbReference type="GO" id="GO:0046872">
    <property type="term" value="F:metal ion binding"/>
    <property type="evidence" value="ECO:0007669"/>
    <property type="project" value="InterPro"/>
</dbReference>
<dbReference type="GO" id="GO:0016874">
    <property type="term" value="F:ligase activity"/>
    <property type="evidence" value="ECO:0007669"/>
    <property type="project" value="UniProtKB-KW"/>
</dbReference>
<evidence type="ECO:0000259" key="5">
    <source>
        <dbReference type="PROSITE" id="PS50975"/>
    </source>
</evidence>
<dbReference type="EMBL" id="FRXN01000003">
    <property type="protein sequence ID" value="SHO63452.1"/>
    <property type="molecule type" value="Genomic_DNA"/>
</dbReference>
<keyword evidence="1" id="KW-0436">Ligase</keyword>
<dbReference type="PANTHER" id="PTHR43585">
    <property type="entry name" value="FUMIPYRROLE BIOSYNTHESIS PROTEIN C"/>
    <property type="match status" value="1"/>
</dbReference>
<gene>
    <name evidence="6" type="ORF">SAMN04488108_2763</name>
</gene>
<evidence type="ECO:0000256" key="2">
    <source>
        <dbReference type="ARBA" id="ARBA00022741"/>
    </source>
</evidence>
<reference evidence="7" key="1">
    <citation type="submission" date="2016-12" db="EMBL/GenBank/DDBJ databases">
        <authorList>
            <person name="Varghese N."/>
            <person name="Submissions S."/>
        </authorList>
    </citation>
    <scope>NUCLEOTIDE SEQUENCE [LARGE SCALE GENOMIC DNA]</scope>
    <source>
        <strain evidence="7">DSM 25035</strain>
    </source>
</reference>
<evidence type="ECO:0000256" key="4">
    <source>
        <dbReference type="PROSITE-ProRule" id="PRU00409"/>
    </source>
</evidence>
<dbReference type="Pfam" id="PF13535">
    <property type="entry name" value="ATP-grasp_4"/>
    <property type="match status" value="1"/>
</dbReference>
<dbReference type="AlphaFoldDB" id="A0A1M7ZF35"/>
<name>A0A1M7ZF35_9BACT</name>
<dbReference type="GO" id="GO:0005524">
    <property type="term" value="F:ATP binding"/>
    <property type="evidence" value="ECO:0007669"/>
    <property type="project" value="UniProtKB-UniRule"/>
</dbReference>
<protein>
    <submittedName>
        <fullName evidence="6">Carbamoyl-phosphate synthase large subunit</fullName>
    </submittedName>
</protein>
<dbReference type="PANTHER" id="PTHR43585:SF2">
    <property type="entry name" value="ATP-GRASP ENZYME FSQD"/>
    <property type="match status" value="1"/>
</dbReference>
<feature type="domain" description="ATP-grasp" evidence="5">
    <location>
        <begin position="124"/>
        <end position="317"/>
    </location>
</feature>
<dbReference type="InterPro" id="IPR013815">
    <property type="entry name" value="ATP_grasp_subdomain_1"/>
</dbReference>
<dbReference type="Pfam" id="PF21360">
    <property type="entry name" value="PylC-like_N"/>
    <property type="match status" value="1"/>
</dbReference>
<proteinExistence type="predicted"/>
<dbReference type="Gene3D" id="3.30.470.20">
    <property type="entry name" value="ATP-grasp fold, B domain"/>
    <property type="match status" value="1"/>
</dbReference>
<keyword evidence="2 4" id="KW-0547">Nucleotide-binding</keyword>
<sequence>MNLILNRMNVLLTSVGRRNYLIDYFKEAVSPYGGKVYAVNSHSNSPALYVADAMEIAPPIISQDYIPFLKQFCLENGIQLIVPLLDLELPVLAKEKEEFLELGIHVLVPSLDLALLSNDKFKTYQFLKENGFQTVPVFLSLDQFHSAKSAGLIDFPVVLKPRWGMGSVGVYVAENDEELTFYYKKLRKEVESSILKFESSQDFEGAILIMEKLSGEEYMLDIINDLDGNHQITVVNRKIFRKGGETEGAETIDKPELSELGLKIATLTKHPLVLDADVFVNEKGCFILEFNPRFSGGYPFSHLSGVQLPKALIRWVKREPFDPSEYLSPAFGTVSLKGISMISTNQKKTQRLDSIKGQTVL</sequence>
<evidence type="ECO:0000256" key="1">
    <source>
        <dbReference type="ARBA" id="ARBA00022598"/>
    </source>
</evidence>
<dbReference type="Proteomes" id="UP000184609">
    <property type="component" value="Unassembled WGS sequence"/>
</dbReference>
<keyword evidence="7" id="KW-1185">Reference proteome</keyword>
<evidence type="ECO:0000313" key="6">
    <source>
        <dbReference type="EMBL" id="SHO63452.1"/>
    </source>
</evidence>
<dbReference type="SUPFAM" id="SSF56059">
    <property type="entry name" value="Glutathione synthetase ATP-binding domain-like"/>
    <property type="match status" value="1"/>
</dbReference>
<dbReference type="InterPro" id="IPR052032">
    <property type="entry name" value="ATP-dep_AA_Ligase"/>
</dbReference>
<accession>A0A1M7ZF35</accession>
<dbReference type="STRING" id="1073327.SAMN04488108_2763"/>
<dbReference type="InterPro" id="IPR011761">
    <property type="entry name" value="ATP-grasp"/>
</dbReference>
<dbReference type="InterPro" id="IPR048764">
    <property type="entry name" value="PylC_N"/>
</dbReference>
<dbReference type="Gene3D" id="3.30.1490.20">
    <property type="entry name" value="ATP-grasp fold, A domain"/>
    <property type="match status" value="1"/>
</dbReference>
<evidence type="ECO:0000256" key="3">
    <source>
        <dbReference type="ARBA" id="ARBA00022840"/>
    </source>
</evidence>
<dbReference type="PROSITE" id="PS50975">
    <property type="entry name" value="ATP_GRASP"/>
    <property type="match status" value="1"/>
</dbReference>
<dbReference type="Gene3D" id="3.40.50.20">
    <property type="match status" value="1"/>
</dbReference>